<dbReference type="Proteomes" id="UP001152888">
    <property type="component" value="Unassembled WGS sequence"/>
</dbReference>
<comment type="caution">
    <text evidence="1">The sequence shown here is derived from an EMBL/GenBank/DDBJ whole genome shotgun (WGS) entry which is preliminary data.</text>
</comment>
<gene>
    <name evidence="1" type="ORF">ACAOBT_LOCUS15749</name>
</gene>
<evidence type="ECO:0000313" key="1">
    <source>
        <dbReference type="EMBL" id="CAH1983797.1"/>
    </source>
</evidence>
<organism evidence="1 2">
    <name type="scientific">Acanthoscelides obtectus</name>
    <name type="common">Bean weevil</name>
    <name type="synonym">Bruchus obtectus</name>
    <dbReference type="NCBI Taxonomy" id="200917"/>
    <lineage>
        <taxon>Eukaryota</taxon>
        <taxon>Metazoa</taxon>
        <taxon>Ecdysozoa</taxon>
        <taxon>Arthropoda</taxon>
        <taxon>Hexapoda</taxon>
        <taxon>Insecta</taxon>
        <taxon>Pterygota</taxon>
        <taxon>Neoptera</taxon>
        <taxon>Endopterygota</taxon>
        <taxon>Coleoptera</taxon>
        <taxon>Polyphaga</taxon>
        <taxon>Cucujiformia</taxon>
        <taxon>Chrysomeloidea</taxon>
        <taxon>Chrysomelidae</taxon>
        <taxon>Bruchinae</taxon>
        <taxon>Bruchini</taxon>
        <taxon>Acanthoscelides</taxon>
    </lineage>
</organism>
<dbReference type="AlphaFoldDB" id="A0A9P0KTI9"/>
<name>A0A9P0KTI9_ACAOB</name>
<evidence type="ECO:0000313" key="2">
    <source>
        <dbReference type="Proteomes" id="UP001152888"/>
    </source>
</evidence>
<sequence>MKWVDKRPVLMHSACENHDTSLVNTGKIRKGQTVKKPQCVIDYNNSKKVSITVTRRHFTRALPKELIFNSAIVNVWVMFNYQHPTSRLTILQFREKLAKYFYQCGREELQPERPGTPKRYHTRTVGETENKKRRKCVGCYKLLRRTMNSREADKTVKKVYTHCEECAGKPACCLVCFNEAH</sequence>
<accession>A0A9P0KTI9</accession>
<keyword evidence="2" id="KW-1185">Reference proteome</keyword>
<dbReference type="EMBL" id="CAKOFQ010006945">
    <property type="protein sequence ID" value="CAH1983797.1"/>
    <property type="molecule type" value="Genomic_DNA"/>
</dbReference>
<reference evidence="1" key="1">
    <citation type="submission" date="2022-03" db="EMBL/GenBank/DDBJ databases">
        <authorList>
            <person name="Sayadi A."/>
        </authorList>
    </citation>
    <scope>NUCLEOTIDE SEQUENCE</scope>
</reference>
<protein>
    <recommendedName>
        <fullName evidence="3">PiggyBac transposable element-derived protein 4</fullName>
    </recommendedName>
</protein>
<evidence type="ECO:0008006" key="3">
    <source>
        <dbReference type="Google" id="ProtNLM"/>
    </source>
</evidence>
<dbReference type="OrthoDB" id="6774577at2759"/>
<proteinExistence type="predicted"/>